<keyword evidence="2" id="KW-1185">Reference proteome</keyword>
<gene>
    <name evidence="1" type="ORF">RND71_025865</name>
</gene>
<organism evidence="1 2">
    <name type="scientific">Anisodus tanguticus</name>
    <dbReference type="NCBI Taxonomy" id="243964"/>
    <lineage>
        <taxon>Eukaryota</taxon>
        <taxon>Viridiplantae</taxon>
        <taxon>Streptophyta</taxon>
        <taxon>Embryophyta</taxon>
        <taxon>Tracheophyta</taxon>
        <taxon>Spermatophyta</taxon>
        <taxon>Magnoliopsida</taxon>
        <taxon>eudicotyledons</taxon>
        <taxon>Gunneridae</taxon>
        <taxon>Pentapetalae</taxon>
        <taxon>asterids</taxon>
        <taxon>lamiids</taxon>
        <taxon>Solanales</taxon>
        <taxon>Solanaceae</taxon>
        <taxon>Solanoideae</taxon>
        <taxon>Hyoscyameae</taxon>
        <taxon>Anisodus</taxon>
    </lineage>
</organism>
<reference evidence="1" key="1">
    <citation type="submission" date="2023-12" db="EMBL/GenBank/DDBJ databases">
        <title>Genome assembly of Anisodus tanguticus.</title>
        <authorList>
            <person name="Wang Y.-J."/>
        </authorList>
    </citation>
    <scope>NUCLEOTIDE SEQUENCE</scope>
    <source>
        <strain evidence="1">KB-2021</strain>
        <tissue evidence="1">Leaf</tissue>
    </source>
</reference>
<comment type="caution">
    <text evidence="1">The sequence shown here is derived from an EMBL/GenBank/DDBJ whole genome shotgun (WGS) entry which is preliminary data.</text>
</comment>
<proteinExistence type="predicted"/>
<evidence type="ECO:0000313" key="1">
    <source>
        <dbReference type="EMBL" id="KAK4353671.1"/>
    </source>
</evidence>
<dbReference type="AlphaFoldDB" id="A0AAE1RL71"/>
<protein>
    <submittedName>
        <fullName evidence="1">Uncharacterized protein</fullName>
    </submittedName>
</protein>
<evidence type="ECO:0000313" key="2">
    <source>
        <dbReference type="Proteomes" id="UP001291623"/>
    </source>
</evidence>
<accession>A0AAE1RL71</accession>
<name>A0AAE1RL71_9SOLA</name>
<dbReference type="EMBL" id="JAVYJV010000014">
    <property type="protein sequence ID" value="KAK4353671.1"/>
    <property type="molecule type" value="Genomic_DNA"/>
</dbReference>
<sequence>MENERKQLILLNLNGRKIWSTKSSGYKFAVTSASTVAGKSISMANSVRVGAAQMTSVNNLAVNFSTCSRLVKSLGKITSGKIILVAFGFPTVEFPVSAMEDIKWNGRAFSKLNK</sequence>
<dbReference type="Proteomes" id="UP001291623">
    <property type="component" value="Unassembled WGS sequence"/>
</dbReference>